<accession>A0A0L8IB94</accession>
<dbReference type="AlphaFoldDB" id="A0A0L8IB94"/>
<sequence>MRTDYGGLQGNEVITLSWICKAYAIRNRTQIMLRNRLCKEGIKSIVMVQKCDACRDISEEMLIQQKDHAEEENMGCDEN</sequence>
<gene>
    <name evidence="1" type="ORF">OCBIM_22026490mg</name>
</gene>
<protein>
    <submittedName>
        <fullName evidence="1">Uncharacterized protein</fullName>
    </submittedName>
</protein>
<evidence type="ECO:0000313" key="1">
    <source>
        <dbReference type="EMBL" id="KOF98290.1"/>
    </source>
</evidence>
<dbReference type="EMBL" id="KQ416189">
    <property type="protein sequence ID" value="KOF98290.1"/>
    <property type="molecule type" value="Genomic_DNA"/>
</dbReference>
<name>A0A0L8IB94_OCTBM</name>
<proteinExistence type="predicted"/>
<reference evidence="1" key="1">
    <citation type="submission" date="2015-07" db="EMBL/GenBank/DDBJ databases">
        <title>MeaNS - Measles Nucleotide Surveillance Program.</title>
        <authorList>
            <person name="Tran T."/>
            <person name="Druce J."/>
        </authorList>
    </citation>
    <scope>NUCLEOTIDE SEQUENCE</scope>
    <source>
        <strain evidence="1">UCB-OBI-ISO-001</strain>
        <tissue evidence="1">Gonad</tissue>
    </source>
</reference>
<organism evidence="1">
    <name type="scientific">Octopus bimaculoides</name>
    <name type="common">California two-spotted octopus</name>
    <dbReference type="NCBI Taxonomy" id="37653"/>
    <lineage>
        <taxon>Eukaryota</taxon>
        <taxon>Metazoa</taxon>
        <taxon>Spiralia</taxon>
        <taxon>Lophotrochozoa</taxon>
        <taxon>Mollusca</taxon>
        <taxon>Cephalopoda</taxon>
        <taxon>Coleoidea</taxon>
        <taxon>Octopodiformes</taxon>
        <taxon>Octopoda</taxon>
        <taxon>Incirrata</taxon>
        <taxon>Octopodidae</taxon>
        <taxon>Octopus</taxon>
    </lineage>
</organism>